<dbReference type="InterPro" id="IPR036390">
    <property type="entry name" value="WH_DNA-bd_sf"/>
</dbReference>
<dbReference type="InterPro" id="IPR036388">
    <property type="entry name" value="WH-like_DNA-bd_sf"/>
</dbReference>
<dbReference type="InterPro" id="IPR002577">
    <property type="entry name" value="HTH_HxlR"/>
</dbReference>
<dbReference type="PROSITE" id="PS51118">
    <property type="entry name" value="HTH_HXLR"/>
    <property type="match status" value="1"/>
</dbReference>
<sequence length="135" mass="15042">MVDDTDRVCSLGRVEEIRVALDPIANKWSIMILTVLCMGPTRFNDIKRRLGGVTHKSLTDSLRRLQRVGLIKRQVISSSPVAVQYERTELGKTLEGPLLGLLHWCDVHADDIAAAEARYVSNEAVIENAEPVADY</sequence>
<comment type="caution">
    <text evidence="5">The sequence shown here is derived from an EMBL/GenBank/DDBJ whole genome shotgun (WGS) entry which is preliminary data.</text>
</comment>
<dbReference type="Proteomes" id="UP001297361">
    <property type="component" value="Unassembled WGS sequence"/>
</dbReference>
<accession>A0AAJ2X1X6</accession>
<gene>
    <name evidence="5" type="ORF">LLE72_007045</name>
</gene>
<evidence type="ECO:0000313" key="6">
    <source>
        <dbReference type="Proteomes" id="UP001297361"/>
    </source>
</evidence>
<keyword evidence="3" id="KW-0804">Transcription</keyword>
<proteinExistence type="predicted"/>
<organism evidence="5 6">
    <name type="scientific">Xanthomonas campestris pv. papavericola</name>
    <dbReference type="NCBI Taxonomy" id="487881"/>
    <lineage>
        <taxon>Bacteria</taxon>
        <taxon>Pseudomonadati</taxon>
        <taxon>Pseudomonadota</taxon>
        <taxon>Gammaproteobacteria</taxon>
        <taxon>Lysobacterales</taxon>
        <taxon>Lysobacteraceae</taxon>
        <taxon>Xanthomonas</taxon>
    </lineage>
</organism>
<protein>
    <submittedName>
        <fullName evidence="5">Helix-turn-helix domain-containing protein</fullName>
    </submittedName>
</protein>
<keyword evidence="2" id="KW-0238">DNA-binding</keyword>
<evidence type="ECO:0000256" key="1">
    <source>
        <dbReference type="ARBA" id="ARBA00023015"/>
    </source>
</evidence>
<evidence type="ECO:0000313" key="5">
    <source>
        <dbReference type="EMBL" id="MEC3887512.1"/>
    </source>
</evidence>
<evidence type="ECO:0000256" key="2">
    <source>
        <dbReference type="ARBA" id="ARBA00023125"/>
    </source>
</evidence>
<keyword evidence="1" id="KW-0805">Transcription regulation</keyword>
<evidence type="ECO:0000256" key="3">
    <source>
        <dbReference type="ARBA" id="ARBA00023163"/>
    </source>
</evidence>
<dbReference type="EMBL" id="JAJFNJ020000003">
    <property type="protein sequence ID" value="MEC3887512.1"/>
    <property type="molecule type" value="Genomic_DNA"/>
</dbReference>
<dbReference type="RefSeq" id="WP_042595474.1">
    <property type="nucleotide sequence ID" value="NZ_JAJFNJ020000003.1"/>
</dbReference>
<evidence type="ECO:0000259" key="4">
    <source>
        <dbReference type="PROSITE" id="PS51118"/>
    </source>
</evidence>
<dbReference type="Pfam" id="PF01638">
    <property type="entry name" value="HxlR"/>
    <property type="match status" value="1"/>
</dbReference>
<feature type="domain" description="HTH hxlR-type" evidence="4">
    <location>
        <begin position="9"/>
        <end position="113"/>
    </location>
</feature>
<dbReference type="Gene3D" id="1.10.10.10">
    <property type="entry name" value="Winged helix-like DNA-binding domain superfamily/Winged helix DNA-binding domain"/>
    <property type="match status" value="1"/>
</dbReference>
<reference evidence="5" key="2">
    <citation type="submission" date="2024-01" db="EMBL/GenBank/DDBJ databases">
        <title>Long-read genome sequencing of X. campestris pv. papavericola.</title>
        <authorList>
            <person name="Hussain R.M.F."/>
            <person name="Greer S."/>
            <person name="Harrison J."/>
            <person name="Grant M."/>
            <person name="Vicente J."/>
            <person name="Studholme D.J."/>
        </authorList>
    </citation>
    <scope>NUCLEOTIDE SEQUENCE</scope>
    <source>
        <strain evidence="5">NCPPB 2970</strain>
    </source>
</reference>
<dbReference type="SUPFAM" id="SSF46785">
    <property type="entry name" value="Winged helix' DNA-binding domain"/>
    <property type="match status" value="1"/>
</dbReference>
<dbReference type="GO" id="GO:0003677">
    <property type="term" value="F:DNA binding"/>
    <property type="evidence" value="ECO:0007669"/>
    <property type="project" value="UniProtKB-KW"/>
</dbReference>
<name>A0AAJ2X1X6_XANCA</name>
<reference evidence="5" key="1">
    <citation type="submission" date="2021-10" db="EMBL/GenBank/DDBJ databases">
        <authorList>
            <person name="Hussein R."/>
            <person name="Harrison J."/>
            <person name="Studholme D.J."/>
            <person name="Vicente J."/>
            <person name="Grant M."/>
        </authorList>
    </citation>
    <scope>NUCLEOTIDE SEQUENCE</scope>
    <source>
        <strain evidence="5">NCPPB 2970</strain>
    </source>
</reference>
<dbReference type="PANTHER" id="PTHR33204">
    <property type="entry name" value="TRANSCRIPTIONAL REGULATOR, MARR FAMILY"/>
    <property type="match status" value="1"/>
</dbReference>
<dbReference type="PANTHER" id="PTHR33204:SF18">
    <property type="entry name" value="TRANSCRIPTIONAL REGULATORY PROTEIN"/>
    <property type="match status" value="1"/>
</dbReference>
<dbReference type="AlphaFoldDB" id="A0AAJ2X1X6"/>